<protein>
    <submittedName>
        <fullName evidence="1">Uncharacterized protein</fullName>
    </submittedName>
</protein>
<keyword evidence="2" id="KW-1185">Reference proteome</keyword>
<reference evidence="1 2" key="2">
    <citation type="journal article" date="2022" name="Mol. Ecol. Resour.">
        <title>The genomes of chicory, endive, great burdock and yacon provide insights into Asteraceae paleo-polyploidization history and plant inulin production.</title>
        <authorList>
            <person name="Fan W."/>
            <person name="Wang S."/>
            <person name="Wang H."/>
            <person name="Wang A."/>
            <person name="Jiang F."/>
            <person name="Liu H."/>
            <person name="Zhao H."/>
            <person name="Xu D."/>
            <person name="Zhang Y."/>
        </authorList>
    </citation>
    <scope>NUCLEOTIDE SEQUENCE [LARGE SCALE GENOMIC DNA]</scope>
    <source>
        <strain evidence="2">cv. Yunnan</strain>
        <tissue evidence="1">Leaves</tissue>
    </source>
</reference>
<accession>A0ACB9HWI6</accession>
<evidence type="ECO:0000313" key="2">
    <source>
        <dbReference type="Proteomes" id="UP001056120"/>
    </source>
</evidence>
<gene>
    <name evidence="1" type="ORF">L1987_34965</name>
</gene>
<organism evidence="1 2">
    <name type="scientific">Smallanthus sonchifolius</name>
    <dbReference type="NCBI Taxonomy" id="185202"/>
    <lineage>
        <taxon>Eukaryota</taxon>
        <taxon>Viridiplantae</taxon>
        <taxon>Streptophyta</taxon>
        <taxon>Embryophyta</taxon>
        <taxon>Tracheophyta</taxon>
        <taxon>Spermatophyta</taxon>
        <taxon>Magnoliopsida</taxon>
        <taxon>eudicotyledons</taxon>
        <taxon>Gunneridae</taxon>
        <taxon>Pentapetalae</taxon>
        <taxon>asterids</taxon>
        <taxon>campanulids</taxon>
        <taxon>Asterales</taxon>
        <taxon>Asteraceae</taxon>
        <taxon>Asteroideae</taxon>
        <taxon>Heliantheae alliance</taxon>
        <taxon>Millerieae</taxon>
        <taxon>Smallanthus</taxon>
    </lineage>
</organism>
<evidence type="ECO:0000313" key="1">
    <source>
        <dbReference type="EMBL" id="KAI3799666.1"/>
    </source>
</evidence>
<dbReference type="EMBL" id="CM042028">
    <property type="protein sequence ID" value="KAI3799666.1"/>
    <property type="molecule type" value="Genomic_DNA"/>
</dbReference>
<comment type="caution">
    <text evidence="1">The sequence shown here is derived from an EMBL/GenBank/DDBJ whole genome shotgun (WGS) entry which is preliminary data.</text>
</comment>
<sequence>MTTYVELEGNSTSLFHGVKGKADRCTLEIIPKEKTLAMDGFRAKFPWAALRLRSGNGLTKRCGSAAISGMLLPTFCAMVVNFEVGIAMPPYRGELWLKPPTVMKSYLGTGVATAATVDPRSSSL</sequence>
<reference evidence="2" key="1">
    <citation type="journal article" date="2022" name="Mol. Ecol. Resour.">
        <title>The genomes of chicory, endive, great burdock and yacon provide insights into Asteraceae palaeo-polyploidization history and plant inulin production.</title>
        <authorList>
            <person name="Fan W."/>
            <person name="Wang S."/>
            <person name="Wang H."/>
            <person name="Wang A."/>
            <person name="Jiang F."/>
            <person name="Liu H."/>
            <person name="Zhao H."/>
            <person name="Xu D."/>
            <person name="Zhang Y."/>
        </authorList>
    </citation>
    <scope>NUCLEOTIDE SEQUENCE [LARGE SCALE GENOMIC DNA]</scope>
    <source>
        <strain evidence="2">cv. Yunnan</strain>
    </source>
</reference>
<dbReference type="Proteomes" id="UP001056120">
    <property type="component" value="Linkage Group LG11"/>
</dbReference>
<name>A0ACB9HWI6_9ASTR</name>
<proteinExistence type="predicted"/>